<dbReference type="AlphaFoldDB" id="A0A6L2KG15"/>
<feature type="compositionally biased region" description="Polar residues" evidence="1">
    <location>
        <begin position="104"/>
        <end position="117"/>
    </location>
</feature>
<name>A0A6L2KG15_TANCI</name>
<sequence>MENTLRKFMSESTKRHEENSNLIKEIQASTDAAIRNQGASIKTLEIQIGQVTKVLQERGFGSLPRSTEANPGDQLNSISTTIEAGSYSIRRIGPAQYAKGSHGPQFSKSYSEASQPIPQKKKDPWSFTLPCFINNVCFDNALVDLGASVSVMPLLTYLNLGLGKLAHAKLTIELADRTVKYPKGIATSVLVRMGKFIFPVEFIILDMPEDIKVPLILGIPFLSTARAKIDVYKRKTTLRLWEEKIKLGMRETLVLNRSLDPFFEDYIELNDLNEPIKLRRNQGDNLMSTTKEGEIIEEFRTRNKDVDTGINDYPSYCVYDKKIHLDCAHNLKFSCMIGFEFTHANFFSLLYVNVMSKKFHNSIMKDKMEYKGNNVVRTLMNVPIFVGTFSVVTDFAVLENMDVYHDEGMRDVIVGEPFLREVGIKAKRFEGTITLYKDDKSITYQMMRSHPRFKCHTNEQCNKISPLLKVSDEDEMNGILHPYQKLKGFYKGVLNLGPDYIRDARMEEWLTRGHISVHEME</sequence>
<dbReference type="PANTHER" id="PTHR33067:SF9">
    <property type="entry name" value="RNA-DIRECTED DNA POLYMERASE"/>
    <property type="match status" value="1"/>
</dbReference>
<evidence type="ECO:0000256" key="1">
    <source>
        <dbReference type="SAM" id="MobiDB-lite"/>
    </source>
</evidence>
<dbReference type="Gene3D" id="2.40.70.10">
    <property type="entry name" value="Acid Proteases"/>
    <property type="match status" value="1"/>
</dbReference>
<dbReference type="EMBL" id="BKCJ010002184">
    <property type="protein sequence ID" value="GEU46834.1"/>
    <property type="molecule type" value="Genomic_DNA"/>
</dbReference>
<accession>A0A6L2KG15</accession>
<reference evidence="2" key="1">
    <citation type="journal article" date="2019" name="Sci. Rep.">
        <title>Draft genome of Tanacetum cinerariifolium, the natural source of mosquito coil.</title>
        <authorList>
            <person name="Yamashiro T."/>
            <person name="Shiraishi A."/>
            <person name="Satake H."/>
            <person name="Nakayama K."/>
        </authorList>
    </citation>
    <scope>NUCLEOTIDE SEQUENCE</scope>
</reference>
<proteinExistence type="predicted"/>
<organism evidence="2">
    <name type="scientific">Tanacetum cinerariifolium</name>
    <name type="common">Dalmatian daisy</name>
    <name type="synonym">Chrysanthemum cinerariifolium</name>
    <dbReference type="NCBI Taxonomy" id="118510"/>
    <lineage>
        <taxon>Eukaryota</taxon>
        <taxon>Viridiplantae</taxon>
        <taxon>Streptophyta</taxon>
        <taxon>Embryophyta</taxon>
        <taxon>Tracheophyta</taxon>
        <taxon>Spermatophyta</taxon>
        <taxon>Magnoliopsida</taxon>
        <taxon>eudicotyledons</taxon>
        <taxon>Gunneridae</taxon>
        <taxon>Pentapetalae</taxon>
        <taxon>asterids</taxon>
        <taxon>campanulids</taxon>
        <taxon>Asterales</taxon>
        <taxon>Asteraceae</taxon>
        <taxon>Asteroideae</taxon>
        <taxon>Anthemideae</taxon>
        <taxon>Anthemidinae</taxon>
        <taxon>Tanacetum</taxon>
    </lineage>
</organism>
<comment type="caution">
    <text evidence="2">The sequence shown here is derived from an EMBL/GenBank/DDBJ whole genome shotgun (WGS) entry which is preliminary data.</text>
</comment>
<dbReference type="SUPFAM" id="SSF50630">
    <property type="entry name" value="Acid proteases"/>
    <property type="match status" value="1"/>
</dbReference>
<dbReference type="PANTHER" id="PTHR33067">
    <property type="entry name" value="RNA-DIRECTED DNA POLYMERASE-RELATED"/>
    <property type="match status" value="1"/>
</dbReference>
<feature type="region of interest" description="Disordered" evidence="1">
    <location>
        <begin position="98"/>
        <end position="117"/>
    </location>
</feature>
<protein>
    <recommendedName>
        <fullName evidence="3">Reverse transcriptase domain-containing protein</fullName>
    </recommendedName>
</protein>
<dbReference type="InterPro" id="IPR021109">
    <property type="entry name" value="Peptidase_aspartic_dom_sf"/>
</dbReference>
<evidence type="ECO:0008006" key="3">
    <source>
        <dbReference type="Google" id="ProtNLM"/>
    </source>
</evidence>
<dbReference type="CDD" id="cd00303">
    <property type="entry name" value="retropepsin_like"/>
    <property type="match status" value="1"/>
</dbReference>
<gene>
    <name evidence="2" type="ORF">Tci_018812</name>
</gene>
<evidence type="ECO:0000313" key="2">
    <source>
        <dbReference type="EMBL" id="GEU46834.1"/>
    </source>
</evidence>